<evidence type="ECO:0000256" key="13">
    <source>
        <dbReference type="ARBA" id="ARBA00022777"/>
    </source>
</evidence>
<keyword evidence="16 22" id="KW-0472">Membrane</keyword>
<dbReference type="SMART" id="SM00365">
    <property type="entry name" value="LRR_SD22"/>
    <property type="match status" value="6"/>
</dbReference>
<dbReference type="InterPro" id="IPR003591">
    <property type="entry name" value="Leu-rich_rpt_typical-subtyp"/>
</dbReference>
<evidence type="ECO:0000256" key="22">
    <source>
        <dbReference type="SAM" id="Phobius"/>
    </source>
</evidence>
<organism evidence="24">
    <name type="scientific">Sesamum angustifolium</name>
    <dbReference type="NCBI Taxonomy" id="2727405"/>
    <lineage>
        <taxon>Eukaryota</taxon>
        <taxon>Viridiplantae</taxon>
        <taxon>Streptophyta</taxon>
        <taxon>Embryophyta</taxon>
        <taxon>Tracheophyta</taxon>
        <taxon>Spermatophyta</taxon>
        <taxon>Magnoliopsida</taxon>
        <taxon>eudicotyledons</taxon>
        <taxon>Gunneridae</taxon>
        <taxon>Pentapetalae</taxon>
        <taxon>asterids</taxon>
        <taxon>lamiids</taxon>
        <taxon>Lamiales</taxon>
        <taxon>Pedaliaceae</taxon>
        <taxon>Sesamum</taxon>
    </lineage>
</organism>
<dbReference type="Pfam" id="PF07714">
    <property type="entry name" value="PK_Tyr_Ser-Thr"/>
    <property type="match status" value="1"/>
</dbReference>
<keyword evidence="6" id="KW-0597">Phosphoprotein</keyword>
<name>A0AAW2NHZ8_9LAMI</name>
<evidence type="ECO:0000256" key="15">
    <source>
        <dbReference type="ARBA" id="ARBA00022989"/>
    </source>
</evidence>
<dbReference type="GO" id="GO:0006952">
    <property type="term" value="P:defense response"/>
    <property type="evidence" value="ECO:0007669"/>
    <property type="project" value="UniProtKB-ARBA"/>
</dbReference>
<dbReference type="SUPFAM" id="SSF52047">
    <property type="entry name" value="RNI-like"/>
    <property type="match status" value="1"/>
</dbReference>
<comment type="subcellular location">
    <subcellularLocation>
        <location evidence="1">Cell membrane</location>
        <topology evidence="1">Single-pass membrane protein</topology>
    </subcellularLocation>
</comment>
<evidence type="ECO:0000256" key="4">
    <source>
        <dbReference type="ARBA" id="ARBA00022475"/>
    </source>
</evidence>
<dbReference type="Gene3D" id="3.80.10.10">
    <property type="entry name" value="Ribonuclease Inhibitor"/>
    <property type="match status" value="4"/>
</dbReference>
<keyword evidence="12" id="KW-0547">Nucleotide-binding</keyword>
<keyword evidence="15 22" id="KW-1133">Transmembrane helix</keyword>
<evidence type="ECO:0000256" key="19">
    <source>
        <dbReference type="ARBA" id="ARBA00047899"/>
    </source>
</evidence>
<dbReference type="InterPro" id="IPR051809">
    <property type="entry name" value="Plant_receptor-like_S/T_kinase"/>
</dbReference>
<dbReference type="EC" id="2.7.11.1" evidence="3"/>
<protein>
    <recommendedName>
        <fullName evidence="3">non-specific serine/threonine protein kinase</fullName>
        <ecNumber evidence="3">2.7.11.1</ecNumber>
    </recommendedName>
</protein>
<keyword evidence="14" id="KW-0067">ATP-binding</keyword>
<dbReference type="PROSITE" id="PS50011">
    <property type="entry name" value="PROTEIN_KINASE_DOM"/>
    <property type="match status" value="1"/>
</dbReference>
<dbReference type="EMBL" id="JACGWK010000007">
    <property type="protein sequence ID" value="KAL0343395.1"/>
    <property type="molecule type" value="Genomic_DNA"/>
</dbReference>
<evidence type="ECO:0000256" key="8">
    <source>
        <dbReference type="ARBA" id="ARBA00022679"/>
    </source>
</evidence>
<reference evidence="24" key="2">
    <citation type="journal article" date="2024" name="Plant">
        <title>Genomic evolution and insights into agronomic trait innovations of Sesamum species.</title>
        <authorList>
            <person name="Miao H."/>
            <person name="Wang L."/>
            <person name="Qu L."/>
            <person name="Liu H."/>
            <person name="Sun Y."/>
            <person name="Le M."/>
            <person name="Wang Q."/>
            <person name="Wei S."/>
            <person name="Zheng Y."/>
            <person name="Lin W."/>
            <person name="Duan Y."/>
            <person name="Cao H."/>
            <person name="Xiong S."/>
            <person name="Wang X."/>
            <person name="Wei L."/>
            <person name="Li C."/>
            <person name="Ma Q."/>
            <person name="Ju M."/>
            <person name="Zhao R."/>
            <person name="Li G."/>
            <person name="Mu C."/>
            <person name="Tian Q."/>
            <person name="Mei H."/>
            <person name="Zhang T."/>
            <person name="Gao T."/>
            <person name="Zhang H."/>
        </authorList>
    </citation>
    <scope>NUCLEOTIDE SEQUENCE</scope>
    <source>
        <strain evidence="24">G01</strain>
    </source>
</reference>
<dbReference type="InterPro" id="IPR032675">
    <property type="entry name" value="LRR_dom_sf"/>
</dbReference>
<comment type="catalytic activity">
    <reaction evidence="20">
        <text>L-seryl-[protein] + ATP = O-phospho-L-seryl-[protein] + ADP + H(+)</text>
        <dbReference type="Rhea" id="RHEA:17989"/>
        <dbReference type="Rhea" id="RHEA-COMP:9863"/>
        <dbReference type="Rhea" id="RHEA-COMP:11604"/>
        <dbReference type="ChEBI" id="CHEBI:15378"/>
        <dbReference type="ChEBI" id="CHEBI:29999"/>
        <dbReference type="ChEBI" id="CHEBI:30616"/>
        <dbReference type="ChEBI" id="CHEBI:83421"/>
        <dbReference type="ChEBI" id="CHEBI:456216"/>
        <dbReference type="EC" id="2.7.11.1"/>
    </reaction>
</comment>
<evidence type="ECO:0000256" key="1">
    <source>
        <dbReference type="ARBA" id="ARBA00004162"/>
    </source>
</evidence>
<accession>A0AAW2NHZ8</accession>
<keyword evidence="10" id="KW-0732">Signal</keyword>
<dbReference type="InterPro" id="IPR008271">
    <property type="entry name" value="Ser/Thr_kinase_AS"/>
</dbReference>
<feature type="transmembrane region" description="Helical" evidence="22">
    <location>
        <begin position="6"/>
        <end position="25"/>
    </location>
</feature>
<dbReference type="SMART" id="SM00369">
    <property type="entry name" value="LRR_TYP"/>
    <property type="match status" value="7"/>
</dbReference>
<evidence type="ECO:0000313" key="24">
    <source>
        <dbReference type="EMBL" id="KAL0343395.1"/>
    </source>
</evidence>
<evidence type="ECO:0000256" key="21">
    <source>
        <dbReference type="SAM" id="MobiDB-lite"/>
    </source>
</evidence>
<keyword evidence="13 24" id="KW-0418">Kinase</keyword>
<dbReference type="InterPro" id="IPR013210">
    <property type="entry name" value="LRR_N_plant-typ"/>
</dbReference>
<dbReference type="InterPro" id="IPR001245">
    <property type="entry name" value="Ser-Thr/Tyr_kinase_cat_dom"/>
</dbReference>
<evidence type="ECO:0000256" key="10">
    <source>
        <dbReference type="ARBA" id="ARBA00022729"/>
    </source>
</evidence>
<evidence type="ECO:0000256" key="20">
    <source>
        <dbReference type="ARBA" id="ARBA00048679"/>
    </source>
</evidence>
<keyword evidence="4" id="KW-1003">Cell membrane</keyword>
<keyword evidence="11" id="KW-0677">Repeat</keyword>
<keyword evidence="7" id="KW-0433">Leucine-rich repeat</keyword>
<dbReference type="PRINTS" id="PR00019">
    <property type="entry name" value="LEURICHRPT"/>
</dbReference>
<evidence type="ECO:0000256" key="16">
    <source>
        <dbReference type="ARBA" id="ARBA00023136"/>
    </source>
</evidence>
<dbReference type="PROSITE" id="PS00108">
    <property type="entry name" value="PROTEIN_KINASE_ST"/>
    <property type="match status" value="1"/>
</dbReference>
<comment type="caution">
    <text evidence="24">The sequence shown here is derived from an EMBL/GenBank/DDBJ whole genome shotgun (WGS) entry which is preliminary data.</text>
</comment>
<dbReference type="Gene3D" id="1.10.510.10">
    <property type="entry name" value="Transferase(Phosphotransferase) domain 1"/>
    <property type="match status" value="1"/>
</dbReference>
<evidence type="ECO:0000256" key="12">
    <source>
        <dbReference type="ARBA" id="ARBA00022741"/>
    </source>
</evidence>
<proteinExistence type="inferred from homology"/>
<evidence type="ECO:0000256" key="17">
    <source>
        <dbReference type="ARBA" id="ARBA00023170"/>
    </source>
</evidence>
<dbReference type="SUPFAM" id="SSF56112">
    <property type="entry name" value="Protein kinase-like (PK-like)"/>
    <property type="match status" value="1"/>
</dbReference>
<dbReference type="AlphaFoldDB" id="A0AAW2NHZ8"/>
<dbReference type="FunFam" id="3.80.10.10:FF:000288">
    <property type="entry name" value="LRR receptor-like serine/threonine-protein kinase EFR"/>
    <property type="match status" value="1"/>
</dbReference>
<sequence>MELHHLILIASISFKLIIAFLILNLTGLRFAEAAHLGNNTDKLALLDIKSHLTDYPVDVFSTWNDSLNFCQWKGVTCSNRRQRVIGLSLERMNLYGNLSPSIGNLSFLQALDLSENSLDGSIPPEIGRLTRLKNLNLSFNSLAGGIPSNLSGCYNLVNVSLDHNFLKQQILWDIGTLLKLERLYLSNNNITGRFPASIGNLSSLQEIDVSYNDMEGEIPGTIGSLTNLTLLYLALNQFSGVFPPAIYNLSSLKYLALTENNFHGNLRMDIGVVFPNIQYLWLSTNNFKGQIPVSLSNASSLSSLDLSSNYFTGNIPSTLGYLRNLNFLNLGYNLLGNHTDNDLLFLSSLANCTSLQKLYISVNQFGGKLTSSIANFSSQLNSLDMYGNSISGSIPEEIAHLVGLTTLTLDENLFTGSIPTSIGTLPNLQGLTLGENHLTGEIPSSLGNLTQLLELYLFNNSLEGSLPSTLSNLRNLQDARFCHNRLNGTIPPQFISLPSLTITLNLSHNSFIGPLAAEVGNLMFLTALDVSHNYLSGEIPSDMGLCVSLNTLNMENNFFQGSIPDLSRLRGLEYLDLSGNNLSGQIPEYFANFPSFMNLNLSCNNFEGEVPAAGVFKNESAVQVYGTLGPGEVPIAVKVLNLQQQGASKSFMAECKALGNICHRNLVKLVTVCSGTDYKGKDFKAFVYPYMSNGSLETWLHPEDDLSQDRNLNLLQRINIAIDIASALQYLHHQCQFPVIHCDLKPSNVLLDDDLTAHVSDFGLAKLLLRFRGEAYPSQFSSLGIKGTIGYIAPEYGMGSPVSTLGDVYSYGILLLELFTGRRPVNEAFKDNFNLHNFIKLALLDEVLKIIDQSALHEEDLKDDCLRELNKELMIDCLVSILQIGISCSAENPQDRINMMQVVHKLASVKESFLVLVKTIDSSPESRNMESDEQNEFDKCPGVV</sequence>
<keyword evidence="8" id="KW-0808">Transferase</keyword>
<evidence type="ECO:0000256" key="5">
    <source>
        <dbReference type="ARBA" id="ARBA00022527"/>
    </source>
</evidence>
<keyword evidence="9 22" id="KW-0812">Transmembrane</keyword>
<evidence type="ECO:0000256" key="2">
    <source>
        <dbReference type="ARBA" id="ARBA00008684"/>
    </source>
</evidence>
<dbReference type="GO" id="GO:0051707">
    <property type="term" value="P:response to other organism"/>
    <property type="evidence" value="ECO:0007669"/>
    <property type="project" value="UniProtKB-ARBA"/>
</dbReference>
<keyword evidence="17 24" id="KW-0675">Receptor</keyword>
<evidence type="ECO:0000256" key="11">
    <source>
        <dbReference type="ARBA" id="ARBA00022737"/>
    </source>
</evidence>
<gene>
    <name evidence="24" type="ORF">Sangu_1226900</name>
</gene>
<evidence type="ECO:0000259" key="23">
    <source>
        <dbReference type="PROSITE" id="PS50011"/>
    </source>
</evidence>
<reference evidence="24" key="1">
    <citation type="submission" date="2020-06" db="EMBL/GenBank/DDBJ databases">
        <authorList>
            <person name="Li T."/>
            <person name="Hu X."/>
            <person name="Zhang T."/>
            <person name="Song X."/>
            <person name="Zhang H."/>
            <person name="Dai N."/>
            <person name="Sheng W."/>
            <person name="Hou X."/>
            <person name="Wei L."/>
        </authorList>
    </citation>
    <scope>NUCLEOTIDE SEQUENCE</scope>
    <source>
        <strain evidence="24">G01</strain>
        <tissue evidence="24">Leaf</tissue>
    </source>
</reference>
<feature type="region of interest" description="Disordered" evidence="21">
    <location>
        <begin position="925"/>
        <end position="944"/>
    </location>
</feature>
<dbReference type="PANTHER" id="PTHR27008">
    <property type="entry name" value="OS04G0122200 PROTEIN"/>
    <property type="match status" value="1"/>
</dbReference>
<evidence type="ECO:0000256" key="3">
    <source>
        <dbReference type="ARBA" id="ARBA00012513"/>
    </source>
</evidence>
<evidence type="ECO:0000256" key="6">
    <source>
        <dbReference type="ARBA" id="ARBA00022553"/>
    </source>
</evidence>
<feature type="domain" description="Protein kinase" evidence="23">
    <location>
        <begin position="572"/>
        <end position="914"/>
    </location>
</feature>
<keyword evidence="18" id="KW-0325">Glycoprotein</keyword>
<evidence type="ECO:0000256" key="7">
    <source>
        <dbReference type="ARBA" id="ARBA00022614"/>
    </source>
</evidence>
<dbReference type="SMART" id="SM00220">
    <property type="entry name" value="S_TKc"/>
    <property type="match status" value="1"/>
</dbReference>
<dbReference type="Pfam" id="PF08263">
    <property type="entry name" value="LRRNT_2"/>
    <property type="match status" value="1"/>
</dbReference>
<dbReference type="PANTHER" id="PTHR27008:SF499">
    <property type="entry name" value="OS06G0581500 PROTEIN"/>
    <property type="match status" value="1"/>
</dbReference>
<dbReference type="InterPro" id="IPR011009">
    <property type="entry name" value="Kinase-like_dom_sf"/>
</dbReference>
<dbReference type="SUPFAM" id="SSF52058">
    <property type="entry name" value="L domain-like"/>
    <property type="match status" value="1"/>
</dbReference>
<dbReference type="InterPro" id="IPR000719">
    <property type="entry name" value="Prot_kinase_dom"/>
</dbReference>
<keyword evidence="5" id="KW-0723">Serine/threonine-protein kinase</keyword>
<dbReference type="GO" id="GO:0004674">
    <property type="term" value="F:protein serine/threonine kinase activity"/>
    <property type="evidence" value="ECO:0007669"/>
    <property type="project" value="UniProtKB-KW"/>
</dbReference>
<dbReference type="GO" id="GO:0005524">
    <property type="term" value="F:ATP binding"/>
    <property type="evidence" value="ECO:0007669"/>
    <property type="project" value="UniProtKB-KW"/>
</dbReference>
<dbReference type="FunFam" id="1.10.510.10:FF:000358">
    <property type="entry name" value="Putative leucine-rich repeat receptor-like serine/threonine-protein kinase"/>
    <property type="match status" value="1"/>
</dbReference>
<evidence type="ECO:0000256" key="9">
    <source>
        <dbReference type="ARBA" id="ARBA00022692"/>
    </source>
</evidence>
<evidence type="ECO:0000256" key="14">
    <source>
        <dbReference type="ARBA" id="ARBA00022840"/>
    </source>
</evidence>
<dbReference type="GO" id="GO:0005886">
    <property type="term" value="C:plasma membrane"/>
    <property type="evidence" value="ECO:0007669"/>
    <property type="project" value="UniProtKB-SubCell"/>
</dbReference>
<comment type="similarity">
    <text evidence="2">Belongs to the protein kinase superfamily. Ser/Thr protein kinase family.</text>
</comment>
<evidence type="ECO:0000256" key="18">
    <source>
        <dbReference type="ARBA" id="ARBA00023180"/>
    </source>
</evidence>
<comment type="catalytic activity">
    <reaction evidence="19">
        <text>L-threonyl-[protein] + ATP = O-phospho-L-threonyl-[protein] + ADP + H(+)</text>
        <dbReference type="Rhea" id="RHEA:46608"/>
        <dbReference type="Rhea" id="RHEA-COMP:11060"/>
        <dbReference type="Rhea" id="RHEA-COMP:11605"/>
        <dbReference type="ChEBI" id="CHEBI:15378"/>
        <dbReference type="ChEBI" id="CHEBI:30013"/>
        <dbReference type="ChEBI" id="CHEBI:30616"/>
        <dbReference type="ChEBI" id="CHEBI:61977"/>
        <dbReference type="ChEBI" id="CHEBI:456216"/>
        <dbReference type="EC" id="2.7.11.1"/>
    </reaction>
</comment>
<dbReference type="FunFam" id="3.80.10.10:FF:000095">
    <property type="entry name" value="LRR receptor-like serine/threonine-protein kinase GSO1"/>
    <property type="match status" value="1"/>
</dbReference>
<dbReference type="Pfam" id="PF00560">
    <property type="entry name" value="LRR_1"/>
    <property type="match status" value="11"/>
</dbReference>
<dbReference type="InterPro" id="IPR001611">
    <property type="entry name" value="Leu-rich_rpt"/>
</dbReference>
<dbReference type="Gene3D" id="3.30.200.20">
    <property type="entry name" value="Phosphorylase Kinase, domain 1"/>
    <property type="match status" value="1"/>
</dbReference>